<evidence type="ECO:0000313" key="12">
    <source>
        <dbReference type="EMBL" id="UJG40157.1"/>
    </source>
</evidence>
<dbReference type="Gene3D" id="3.30.110.120">
    <property type="match status" value="1"/>
</dbReference>
<accession>A0A9Y1BJZ0</accession>
<dbReference type="InterPro" id="IPR041440">
    <property type="entry name" value="HypF_C"/>
</dbReference>
<dbReference type="InterPro" id="IPR036046">
    <property type="entry name" value="Acylphosphatase-like_dom_sf"/>
</dbReference>
<dbReference type="EC" id="6.2.-.-" evidence="8"/>
<dbReference type="AlphaFoldDB" id="A0A9Y1BJZ0"/>
<dbReference type="Gene3D" id="3.90.870.50">
    <property type="match status" value="1"/>
</dbReference>
<evidence type="ECO:0000259" key="11">
    <source>
        <dbReference type="PROSITE" id="PS51163"/>
    </source>
</evidence>
<dbReference type="GO" id="GO:0003998">
    <property type="term" value="F:acylphosphatase activity"/>
    <property type="evidence" value="ECO:0007669"/>
    <property type="project" value="UniProtKB-EC"/>
</dbReference>
<dbReference type="Pfam" id="PF17788">
    <property type="entry name" value="HypF_C"/>
    <property type="match status" value="1"/>
</dbReference>
<evidence type="ECO:0000256" key="5">
    <source>
        <dbReference type="ARBA" id="ARBA00022771"/>
    </source>
</evidence>
<comment type="catalytic activity">
    <reaction evidence="9">
        <text>an acyl phosphate + H2O = a carboxylate + phosphate + H(+)</text>
        <dbReference type="Rhea" id="RHEA:14965"/>
        <dbReference type="ChEBI" id="CHEBI:15377"/>
        <dbReference type="ChEBI" id="CHEBI:15378"/>
        <dbReference type="ChEBI" id="CHEBI:29067"/>
        <dbReference type="ChEBI" id="CHEBI:43474"/>
        <dbReference type="ChEBI" id="CHEBI:59918"/>
        <dbReference type="EC" id="3.6.1.7"/>
    </reaction>
</comment>
<dbReference type="InterPro" id="IPR055128">
    <property type="entry name" value="HypF_C_2"/>
</dbReference>
<dbReference type="GO" id="GO:0008270">
    <property type="term" value="F:zinc ion binding"/>
    <property type="evidence" value="ECO:0007669"/>
    <property type="project" value="UniProtKB-KW"/>
</dbReference>
<dbReference type="Gene3D" id="3.30.420.40">
    <property type="match status" value="1"/>
</dbReference>
<keyword evidence="4" id="KW-0479">Metal-binding</keyword>
<dbReference type="InterPro" id="IPR004421">
    <property type="entry name" value="Carbamoyltransferase_HypF"/>
</dbReference>
<dbReference type="GO" id="GO:0051604">
    <property type="term" value="P:protein maturation"/>
    <property type="evidence" value="ECO:0007669"/>
    <property type="project" value="TreeGrafter"/>
</dbReference>
<evidence type="ECO:0000256" key="2">
    <source>
        <dbReference type="ARBA" id="ARBA00008097"/>
    </source>
</evidence>
<evidence type="ECO:0000256" key="4">
    <source>
        <dbReference type="ARBA" id="ARBA00022723"/>
    </source>
</evidence>
<keyword evidence="5" id="KW-0863">Zinc-finger</keyword>
<dbReference type="SUPFAM" id="SSF55821">
    <property type="entry name" value="YrdC/RibB"/>
    <property type="match status" value="1"/>
</dbReference>
<name>A0A9Y1BJZ0_9ARCH</name>
<feature type="domain" description="YrdC-like" evidence="11">
    <location>
        <begin position="210"/>
        <end position="401"/>
    </location>
</feature>
<feature type="domain" description="Acylphosphatase-like" evidence="10">
    <location>
        <begin position="5"/>
        <end position="94"/>
    </location>
</feature>
<dbReference type="SUPFAM" id="SSF54975">
    <property type="entry name" value="Acylphosphatase/BLUF domain-like"/>
    <property type="match status" value="1"/>
</dbReference>
<dbReference type="Gene3D" id="3.30.420.360">
    <property type="match status" value="1"/>
</dbReference>
<organism evidence="12">
    <name type="scientific">Candidatus Heimdallarchaeum aukensis</name>
    <dbReference type="NCBI Taxonomy" id="2876573"/>
    <lineage>
        <taxon>Archaea</taxon>
        <taxon>Promethearchaeati</taxon>
        <taxon>Candidatus Heimdallarchaeota</taxon>
        <taxon>Candidatus Heimdallarchaeia (ex Rinke et al. 2021) (nom. nud.)</taxon>
        <taxon>Candidatus Heimdallarchaeales</taxon>
        <taxon>Candidatus Heimdallarchaeaceae</taxon>
        <taxon>Candidatus Heimdallarchaeum</taxon>
    </lineage>
</organism>
<protein>
    <recommendedName>
        <fullName evidence="8">Carbamoyltransferase</fullName>
        <ecNumber evidence="8">6.2.-.-</ecNumber>
    </recommendedName>
</protein>
<dbReference type="Pfam" id="PF07503">
    <property type="entry name" value="zf-HYPF"/>
    <property type="match status" value="2"/>
</dbReference>
<evidence type="ECO:0000256" key="9">
    <source>
        <dbReference type="PROSITE-ProRule" id="PRU00520"/>
    </source>
</evidence>
<dbReference type="NCBIfam" id="TIGR00143">
    <property type="entry name" value="hypF"/>
    <property type="match status" value="1"/>
</dbReference>
<comment type="catalytic activity">
    <reaction evidence="7">
        <text>C-terminal L-cysteinyl-[HypE protein] + carbamoyl phosphate + ATP + H2O = C-terminal S-carboxamide-L-cysteinyl-[HypE protein] + AMP + phosphate + diphosphate + H(+)</text>
        <dbReference type="Rhea" id="RHEA:55636"/>
        <dbReference type="Rhea" id="RHEA-COMP:14247"/>
        <dbReference type="Rhea" id="RHEA-COMP:14392"/>
        <dbReference type="ChEBI" id="CHEBI:15377"/>
        <dbReference type="ChEBI" id="CHEBI:15378"/>
        <dbReference type="ChEBI" id="CHEBI:30616"/>
        <dbReference type="ChEBI" id="CHEBI:33019"/>
        <dbReference type="ChEBI" id="CHEBI:43474"/>
        <dbReference type="ChEBI" id="CHEBI:58228"/>
        <dbReference type="ChEBI" id="CHEBI:76913"/>
        <dbReference type="ChEBI" id="CHEBI:139126"/>
        <dbReference type="ChEBI" id="CHEBI:456215"/>
    </reaction>
</comment>
<dbReference type="EMBL" id="CP084166">
    <property type="protein sequence ID" value="UJG40157.1"/>
    <property type="molecule type" value="Genomic_DNA"/>
</dbReference>
<dbReference type="PANTHER" id="PTHR42959:SF1">
    <property type="entry name" value="CARBAMOYLTRANSFERASE HYPF"/>
    <property type="match status" value="1"/>
</dbReference>
<dbReference type="InterPro" id="IPR017945">
    <property type="entry name" value="DHBP_synth_RibB-like_a/b_dom"/>
</dbReference>
<dbReference type="PROSITE" id="PS51160">
    <property type="entry name" value="ACYLPHOSPHATASE_3"/>
    <property type="match status" value="1"/>
</dbReference>
<evidence type="ECO:0000256" key="7">
    <source>
        <dbReference type="ARBA" id="ARBA00048220"/>
    </source>
</evidence>
<keyword evidence="9" id="KW-0378">Hydrolase</keyword>
<proteinExistence type="inferred from homology"/>
<dbReference type="PANTHER" id="PTHR42959">
    <property type="entry name" value="CARBAMOYLTRANSFERASE"/>
    <property type="match status" value="1"/>
</dbReference>
<dbReference type="InterPro" id="IPR011125">
    <property type="entry name" value="Znf_HypF"/>
</dbReference>
<dbReference type="Pfam" id="PF22521">
    <property type="entry name" value="HypF_C_2"/>
    <property type="match status" value="1"/>
</dbReference>
<feature type="active site" evidence="9">
    <location>
        <position position="20"/>
    </location>
</feature>
<reference evidence="12" key="1">
    <citation type="journal article" date="2022" name="Nat. Microbiol.">
        <title>Unique mobile elements and scalable gene flow at the prokaryote-eukaryote boundary revealed by circularized Asgard archaea genomes.</title>
        <authorList>
            <person name="Wu F."/>
            <person name="Speth D.R."/>
            <person name="Philosof A."/>
            <person name="Cremiere A."/>
            <person name="Narayanan A."/>
            <person name="Barco R.A."/>
            <person name="Connon S.A."/>
            <person name="Amend J.P."/>
            <person name="Antoshechkin I.A."/>
            <person name="Orphan V.J."/>
        </authorList>
    </citation>
    <scope>NUCLEOTIDE SEQUENCE</scope>
    <source>
        <strain evidence="12">PM71</strain>
    </source>
</reference>
<dbReference type="GO" id="GO:0016874">
    <property type="term" value="F:ligase activity"/>
    <property type="evidence" value="ECO:0007669"/>
    <property type="project" value="UniProtKB-UniRule"/>
</dbReference>
<comment type="pathway">
    <text evidence="1">Protein modification; [NiFe] hydrogenase maturation.</text>
</comment>
<comment type="similarity">
    <text evidence="2 8">Belongs to the carbamoyltransferase HypF family.</text>
</comment>
<evidence type="ECO:0000256" key="6">
    <source>
        <dbReference type="ARBA" id="ARBA00022833"/>
    </source>
</evidence>
<dbReference type="PIRSF" id="PIRSF006256">
    <property type="entry name" value="CMPcnvr_hdrg_mat"/>
    <property type="match status" value="1"/>
</dbReference>
<keyword evidence="3 12" id="KW-0436">Ligase</keyword>
<dbReference type="GO" id="GO:0003725">
    <property type="term" value="F:double-stranded RNA binding"/>
    <property type="evidence" value="ECO:0007669"/>
    <property type="project" value="InterPro"/>
</dbReference>
<gene>
    <name evidence="12" type="primary">hypF</name>
    <name evidence="12" type="ORF">K9W45_09975</name>
</gene>
<dbReference type="GO" id="GO:0016743">
    <property type="term" value="F:carboxyl- or carbamoyltransferase activity"/>
    <property type="evidence" value="ECO:0007669"/>
    <property type="project" value="UniProtKB-UniRule"/>
</dbReference>
<dbReference type="InterPro" id="IPR006070">
    <property type="entry name" value="Sua5-like_dom"/>
</dbReference>
<dbReference type="PROSITE" id="PS51163">
    <property type="entry name" value="YRDC"/>
    <property type="match status" value="1"/>
</dbReference>
<dbReference type="Pfam" id="PF00708">
    <property type="entry name" value="Acylphosphatase"/>
    <property type="match status" value="1"/>
</dbReference>
<evidence type="ECO:0000259" key="10">
    <source>
        <dbReference type="PROSITE" id="PS51160"/>
    </source>
</evidence>
<evidence type="ECO:0000256" key="1">
    <source>
        <dbReference type="ARBA" id="ARBA00004711"/>
    </source>
</evidence>
<keyword evidence="6" id="KW-0862">Zinc</keyword>
<dbReference type="Proteomes" id="UP001201020">
    <property type="component" value="Chromosome"/>
</dbReference>
<dbReference type="InterPro" id="IPR051060">
    <property type="entry name" value="Carbamoyltrans_HypF-like"/>
</dbReference>
<dbReference type="Pfam" id="PF01300">
    <property type="entry name" value="Sua5_yciO_yrdC"/>
    <property type="match status" value="1"/>
</dbReference>
<evidence type="ECO:0000256" key="8">
    <source>
        <dbReference type="PIRNR" id="PIRNR006256"/>
    </source>
</evidence>
<sequence>MTIETCSIEVSGIVQGIGYRPFVYNLATSVGISGTVQNLGDAGVRIIAVGNRDKIISFIEKLKTSKPKLCVYDSFTVKWDVKLSNLPQKFEIIKSSNEKLGAGFSYLPPDIAICDQCVNELLHSEDIRRRNYPFNSCVDCGPRFTVIDKLPYDRPNTVMRDFPFCDECLKDYLSSNDRRFHAQTTCCHYCGPKYLLYDDKGEKLPYSTHSEIVKFVAQQIEAGKIVAIKGIGGTHIACSTKNDETLLRLREVKGKRKYKPFAIMAKDVESILSFAHINEKERELLESFRRPIVLLNKNSNYDLSEWVSPKLHNIGVMLPYAGIHYMLFEHLKDTTIVMTSANPSNYPMFIENDEIISKLPYVDYFLLHDRTIYQRCDDSVLRINNIGNDRYSVKFLRRSRGWVPEPLIAHIDVGNKTLLAVGGEMHLIPSLMKGNRIIPTQHIGTVTLIETFDFMLNAIKHFTDLYQVKIDSIAYDLHPQYLTSTSIDEIRAFFDAKAYSPFQHHKAHIASVALEHHVDPEEEILGLAIDGTGYGDDKTIWGGEIFGGKIYSLERLAHNQRFYLPGGDLAVKHPLRTLLAFLVKNYTDDEILNMIPQISSKQTSEEKIRFILGQLRAEKLPSSFITSSTGRFLDAISVFLNICVEQTFEGEPAIRLESHAYNAKEKEPSIDFQWRGNELNLSDIFPQINEYKKSFSTRAIAYAVQKGLGQSYGQRLNEYAEERGVNKVLISGGVSFNQIIIKNIVKEIDTKRISVLLNEKVSPGDGGISIGQLYLLSLKHLI</sequence>
<evidence type="ECO:0000256" key="3">
    <source>
        <dbReference type="ARBA" id="ARBA00022598"/>
    </source>
</evidence>
<feature type="active site" evidence="9">
    <location>
        <position position="38"/>
    </location>
</feature>
<dbReference type="InterPro" id="IPR001792">
    <property type="entry name" value="Acylphosphatase-like_dom"/>
</dbReference>